<evidence type="ECO:0000259" key="2">
    <source>
        <dbReference type="Pfam" id="PF00337"/>
    </source>
</evidence>
<gene>
    <name evidence="3" type="ORF">V1264_020932</name>
</gene>
<proteinExistence type="predicted"/>
<name>A0AAN9GC02_9CAEN</name>
<dbReference type="Proteomes" id="UP001374579">
    <property type="component" value="Unassembled WGS sequence"/>
</dbReference>
<dbReference type="InterPro" id="IPR001079">
    <property type="entry name" value="Galectin_CRD"/>
</dbReference>
<dbReference type="EMBL" id="JBAMIC010000010">
    <property type="protein sequence ID" value="KAK7102751.1"/>
    <property type="molecule type" value="Genomic_DNA"/>
</dbReference>
<dbReference type="InterPro" id="IPR013320">
    <property type="entry name" value="ConA-like_dom_sf"/>
</dbReference>
<dbReference type="AlphaFoldDB" id="A0AAN9GC02"/>
<evidence type="ECO:0000256" key="1">
    <source>
        <dbReference type="ARBA" id="ARBA00022734"/>
    </source>
</evidence>
<reference evidence="3 4" key="1">
    <citation type="submission" date="2024-02" db="EMBL/GenBank/DDBJ databases">
        <title>Chromosome-scale genome assembly of the rough periwinkle Littorina saxatilis.</title>
        <authorList>
            <person name="De Jode A."/>
            <person name="Faria R."/>
            <person name="Formenti G."/>
            <person name="Sims Y."/>
            <person name="Smith T.P."/>
            <person name="Tracey A."/>
            <person name="Wood J.M.D."/>
            <person name="Zagrodzka Z.B."/>
            <person name="Johannesson K."/>
            <person name="Butlin R.K."/>
            <person name="Leder E.H."/>
        </authorList>
    </citation>
    <scope>NUCLEOTIDE SEQUENCE [LARGE SCALE GENOMIC DNA]</scope>
    <source>
        <strain evidence="3">Snail1</strain>
        <tissue evidence="3">Muscle</tissue>
    </source>
</reference>
<dbReference type="Pfam" id="PF00337">
    <property type="entry name" value="Gal-bind_lectin"/>
    <property type="match status" value="1"/>
</dbReference>
<keyword evidence="4" id="KW-1185">Reference proteome</keyword>
<accession>A0AAN9GC02</accession>
<dbReference type="GO" id="GO:0030246">
    <property type="term" value="F:carbohydrate binding"/>
    <property type="evidence" value="ECO:0007669"/>
    <property type="project" value="UniProtKB-KW"/>
</dbReference>
<protein>
    <recommendedName>
        <fullName evidence="2">Galectin domain-containing protein</fullName>
    </recommendedName>
</protein>
<dbReference type="Gene3D" id="2.60.120.200">
    <property type="match status" value="1"/>
</dbReference>
<evidence type="ECO:0000313" key="3">
    <source>
        <dbReference type="EMBL" id="KAK7102751.1"/>
    </source>
</evidence>
<dbReference type="SUPFAM" id="SSF49899">
    <property type="entry name" value="Concanavalin A-like lectins/glucanases"/>
    <property type="match status" value="1"/>
</dbReference>
<comment type="caution">
    <text evidence="3">The sequence shown here is derived from an EMBL/GenBank/DDBJ whole genome shotgun (WGS) entry which is preliminary data.</text>
</comment>
<feature type="domain" description="Galectin" evidence="2">
    <location>
        <begin position="51"/>
        <end position="124"/>
    </location>
</feature>
<evidence type="ECO:0000313" key="4">
    <source>
        <dbReference type="Proteomes" id="UP001374579"/>
    </source>
</evidence>
<sequence>MVRSEGWHQDSWTMCMHGTLGPTETTFLLKLWRPDDDVAKVKAIYWQNNSTVVMEEWEGEQRVGEETVAPKPYPFATGQEFSITIHISNDTVTYNLCGSECFTMDRSLPDSDIHTLQLFMQASVDYLDLWCM</sequence>
<organism evidence="3 4">
    <name type="scientific">Littorina saxatilis</name>
    <dbReference type="NCBI Taxonomy" id="31220"/>
    <lineage>
        <taxon>Eukaryota</taxon>
        <taxon>Metazoa</taxon>
        <taxon>Spiralia</taxon>
        <taxon>Lophotrochozoa</taxon>
        <taxon>Mollusca</taxon>
        <taxon>Gastropoda</taxon>
        <taxon>Caenogastropoda</taxon>
        <taxon>Littorinimorpha</taxon>
        <taxon>Littorinoidea</taxon>
        <taxon>Littorinidae</taxon>
        <taxon>Littorina</taxon>
    </lineage>
</organism>
<keyword evidence="1" id="KW-0430">Lectin</keyword>